<dbReference type="GO" id="GO:0016740">
    <property type="term" value="F:transferase activity"/>
    <property type="evidence" value="ECO:0007669"/>
    <property type="project" value="UniProtKB-KW"/>
</dbReference>
<evidence type="ECO:0000259" key="4">
    <source>
        <dbReference type="SMART" id="SM00797"/>
    </source>
</evidence>
<dbReference type="SMART" id="SM00797">
    <property type="entry name" value="AHS2"/>
    <property type="match status" value="1"/>
</dbReference>
<dbReference type="NCBIfam" id="TIGR00724">
    <property type="entry name" value="urea_amlyse_rel"/>
    <property type="match status" value="1"/>
</dbReference>
<dbReference type="GO" id="GO:0016787">
    <property type="term" value="F:hydrolase activity"/>
    <property type="evidence" value="ECO:0007669"/>
    <property type="project" value="UniProtKB-KW"/>
</dbReference>
<dbReference type="RefSeq" id="WP_146321012.1">
    <property type="nucleotide sequence ID" value="NZ_VCQV01000058.1"/>
</dbReference>
<dbReference type="Gene3D" id="2.40.100.10">
    <property type="entry name" value="Cyclophilin-like"/>
    <property type="match status" value="1"/>
</dbReference>
<name>A0A563DS94_9MICO</name>
<gene>
    <name evidence="5" type="ORF">FGL98_23315</name>
</gene>
<dbReference type="OrthoDB" id="9768696at2"/>
<evidence type="ECO:0000256" key="2">
    <source>
        <dbReference type="ARBA" id="ARBA00022801"/>
    </source>
</evidence>
<dbReference type="InterPro" id="IPR029000">
    <property type="entry name" value="Cyclophilin-like_dom_sf"/>
</dbReference>
<dbReference type="EMBL" id="VCQV01000058">
    <property type="protein sequence ID" value="TWP32801.1"/>
    <property type="molecule type" value="Genomic_DNA"/>
</dbReference>
<dbReference type="InterPro" id="IPR052708">
    <property type="entry name" value="PxpC"/>
</dbReference>
<dbReference type="InterPro" id="IPR003778">
    <property type="entry name" value="CT_A_B"/>
</dbReference>
<dbReference type="AlphaFoldDB" id="A0A563DS94"/>
<evidence type="ECO:0000256" key="1">
    <source>
        <dbReference type="ARBA" id="ARBA00022741"/>
    </source>
</evidence>
<feature type="domain" description="Carboxyltransferase" evidence="4">
    <location>
        <begin position="25"/>
        <end position="296"/>
    </location>
</feature>
<evidence type="ECO:0000256" key="3">
    <source>
        <dbReference type="ARBA" id="ARBA00022840"/>
    </source>
</evidence>
<organism evidence="5 6">
    <name type="scientific">Leekyejoonella antrihumi</name>
    <dbReference type="NCBI Taxonomy" id="1660198"/>
    <lineage>
        <taxon>Bacteria</taxon>
        <taxon>Bacillati</taxon>
        <taxon>Actinomycetota</taxon>
        <taxon>Actinomycetes</taxon>
        <taxon>Micrococcales</taxon>
        <taxon>Dermacoccaceae</taxon>
        <taxon>Leekyejoonella</taxon>
    </lineage>
</organism>
<keyword evidence="2" id="KW-0378">Hydrolase</keyword>
<accession>A0A563DS94</accession>
<reference evidence="5 6" key="2">
    <citation type="submission" date="2019-08" db="EMBL/GenBank/DDBJ databases">
        <title>Jejuicoccus antrihumi gen. nov., sp. nov., a new member of the family Dermacoccaceae isolated from a cave.</title>
        <authorList>
            <person name="Schumann P."/>
            <person name="Kim I.S."/>
        </authorList>
    </citation>
    <scope>NUCLEOTIDE SEQUENCE [LARGE SCALE GENOMIC DNA]</scope>
    <source>
        <strain evidence="5 6">C5-26</strain>
    </source>
</reference>
<sequence>MRAFEVVETGALATVQDLGRPGLASLGVGVSGAADTRSLRLANRLLGNDEGAAALEVTFGGLAIRAGADLLVAVTGAPCPLLVDGSPRPLNAPLTLGAGQELRLLAPPVGLRSYLAVRGGIDVDPVLGSRSCDVMAGLGPKPLEVGARLPVGIPPHCFPEVDVAPTPAPCGDELMLRIVPGPRSDWFTAEALETLTSSSFEVTSESNRVGMRLDGPELERCRTDELPSEGMVPGALQVPPAGRPTLFLADHPVTGGYPVVGVVVTDDIPIAAQARPGQRLRFRVPPNSPYQFGDRDDDS</sequence>
<dbReference type="PANTHER" id="PTHR43309:SF3">
    <property type="entry name" value="5-OXOPROLINASE SUBUNIT C"/>
    <property type="match status" value="1"/>
</dbReference>
<reference evidence="5 6" key="1">
    <citation type="submission" date="2019-05" db="EMBL/GenBank/DDBJ databases">
        <authorList>
            <person name="Lee S.D."/>
        </authorList>
    </citation>
    <scope>NUCLEOTIDE SEQUENCE [LARGE SCALE GENOMIC DNA]</scope>
    <source>
        <strain evidence="5 6">C5-26</strain>
    </source>
</reference>
<protein>
    <submittedName>
        <fullName evidence="5">Biotin-dependent carboxyltransferase family protein</fullName>
    </submittedName>
</protein>
<keyword evidence="5" id="KW-0808">Transferase</keyword>
<evidence type="ECO:0000313" key="5">
    <source>
        <dbReference type="EMBL" id="TWP32801.1"/>
    </source>
</evidence>
<comment type="caution">
    <text evidence="5">The sequence shown here is derived from an EMBL/GenBank/DDBJ whole genome shotgun (WGS) entry which is preliminary data.</text>
</comment>
<evidence type="ECO:0000313" key="6">
    <source>
        <dbReference type="Proteomes" id="UP000320244"/>
    </source>
</evidence>
<dbReference type="Pfam" id="PF02626">
    <property type="entry name" value="CT_A_B"/>
    <property type="match status" value="1"/>
</dbReference>
<proteinExistence type="predicted"/>
<dbReference type="GO" id="GO:0005524">
    <property type="term" value="F:ATP binding"/>
    <property type="evidence" value="ECO:0007669"/>
    <property type="project" value="UniProtKB-KW"/>
</dbReference>
<keyword evidence="6" id="KW-1185">Reference proteome</keyword>
<dbReference type="SUPFAM" id="SSF50891">
    <property type="entry name" value="Cyclophilin-like"/>
    <property type="match status" value="1"/>
</dbReference>
<dbReference type="PANTHER" id="PTHR43309">
    <property type="entry name" value="5-OXOPROLINASE SUBUNIT C"/>
    <property type="match status" value="1"/>
</dbReference>
<keyword evidence="3" id="KW-0067">ATP-binding</keyword>
<keyword evidence="1" id="KW-0547">Nucleotide-binding</keyword>
<dbReference type="Proteomes" id="UP000320244">
    <property type="component" value="Unassembled WGS sequence"/>
</dbReference>